<dbReference type="RefSeq" id="WP_353302484.1">
    <property type="nucleotide sequence ID" value="NZ_BAABWN010000004.1"/>
</dbReference>
<evidence type="ECO:0000256" key="3">
    <source>
        <dbReference type="ARBA" id="ARBA00022452"/>
    </source>
</evidence>
<keyword evidence="6 13" id="KW-0732">Signal</keyword>
<evidence type="ECO:0000256" key="13">
    <source>
        <dbReference type="SAM" id="SignalP"/>
    </source>
</evidence>
<dbReference type="Pfam" id="PF07715">
    <property type="entry name" value="Plug"/>
    <property type="match status" value="1"/>
</dbReference>
<keyword evidence="8" id="KW-0406">Ion transport</keyword>
<dbReference type="EMBL" id="BAABWN010000004">
    <property type="protein sequence ID" value="GAA6167835.1"/>
    <property type="molecule type" value="Genomic_DNA"/>
</dbReference>
<dbReference type="Gene3D" id="2.170.130.10">
    <property type="entry name" value="TonB-dependent receptor, plug domain"/>
    <property type="match status" value="1"/>
</dbReference>
<keyword evidence="10 12" id="KW-0472">Membrane</keyword>
<feature type="domain" description="TonB-dependent receptor-like beta-barrel" evidence="14">
    <location>
        <begin position="290"/>
        <end position="726"/>
    </location>
</feature>
<gene>
    <name evidence="16" type="ORF">NBRC116591_16450</name>
</gene>
<evidence type="ECO:0000256" key="4">
    <source>
        <dbReference type="ARBA" id="ARBA00022496"/>
    </source>
</evidence>
<evidence type="ECO:0000256" key="7">
    <source>
        <dbReference type="ARBA" id="ARBA00023004"/>
    </source>
</evidence>
<keyword evidence="11" id="KW-0998">Cell outer membrane</keyword>
<evidence type="ECO:0000256" key="11">
    <source>
        <dbReference type="ARBA" id="ARBA00023237"/>
    </source>
</evidence>
<dbReference type="SUPFAM" id="SSF56935">
    <property type="entry name" value="Porins"/>
    <property type="match status" value="1"/>
</dbReference>
<evidence type="ECO:0000256" key="12">
    <source>
        <dbReference type="RuleBase" id="RU003357"/>
    </source>
</evidence>
<evidence type="ECO:0000256" key="9">
    <source>
        <dbReference type="ARBA" id="ARBA00023077"/>
    </source>
</evidence>
<comment type="similarity">
    <text evidence="12">Belongs to the TonB-dependent receptor family.</text>
</comment>
<evidence type="ECO:0000256" key="1">
    <source>
        <dbReference type="ARBA" id="ARBA00004571"/>
    </source>
</evidence>
<keyword evidence="3" id="KW-1134">Transmembrane beta strand</keyword>
<evidence type="ECO:0000313" key="17">
    <source>
        <dbReference type="Proteomes" id="UP001465153"/>
    </source>
</evidence>
<protein>
    <submittedName>
        <fullName evidence="16">TonB-dependent receptor</fullName>
    </submittedName>
</protein>
<name>A0ABQ0A8A0_9GAMM</name>
<keyword evidence="5" id="KW-0812">Transmembrane</keyword>
<evidence type="ECO:0000256" key="10">
    <source>
        <dbReference type="ARBA" id="ARBA00023136"/>
    </source>
</evidence>
<evidence type="ECO:0000259" key="14">
    <source>
        <dbReference type="Pfam" id="PF00593"/>
    </source>
</evidence>
<evidence type="ECO:0000313" key="16">
    <source>
        <dbReference type="EMBL" id="GAA6167835.1"/>
    </source>
</evidence>
<dbReference type="PANTHER" id="PTHR32552:SF89">
    <property type="entry name" value="CATECHOLATE SIDEROPHORE RECEPTOR FIU"/>
    <property type="match status" value="1"/>
</dbReference>
<keyword evidence="2" id="KW-0813">Transport</keyword>
<dbReference type="InterPro" id="IPR039426">
    <property type="entry name" value="TonB-dep_rcpt-like"/>
</dbReference>
<dbReference type="PANTHER" id="PTHR32552">
    <property type="entry name" value="FERRICHROME IRON RECEPTOR-RELATED"/>
    <property type="match status" value="1"/>
</dbReference>
<evidence type="ECO:0000259" key="15">
    <source>
        <dbReference type="Pfam" id="PF07715"/>
    </source>
</evidence>
<dbReference type="Gene3D" id="2.40.170.20">
    <property type="entry name" value="TonB-dependent receptor, beta-barrel domain"/>
    <property type="match status" value="1"/>
</dbReference>
<evidence type="ECO:0000256" key="8">
    <source>
        <dbReference type="ARBA" id="ARBA00023065"/>
    </source>
</evidence>
<keyword evidence="9 12" id="KW-0798">TonB box</keyword>
<feature type="chain" id="PRO_5046535701" evidence="13">
    <location>
        <begin position="35"/>
        <end position="762"/>
    </location>
</feature>
<keyword evidence="17" id="KW-1185">Reference proteome</keyword>
<keyword evidence="7" id="KW-0408">Iron</keyword>
<comment type="caution">
    <text evidence="16">The sequence shown here is derived from an EMBL/GenBank/DDBJ whole genome shotgun (WGS) entry which is preliminary data.</text>
</comment>
<dbReference type="InterPro" id="IPR000531">
    <property type="entry name" value="Beta-barrel_TonB"/>
</dbReference>
<dbReference type="InterPro" id="IPR012910">
    <property type="entry name" value="Plug_dom"/>
</dbReference>
<dbReference type="Pfam" id="PF00593">
    <property type="entry name" value="TonB_dep_Rec_b-barrel"/>
    <property type="match status" value="1"/>
</dbReference>
<sequence>MKIKKTALFNTIQFPPATLAMVIAGVIATHGATAAETSSILEEVVVTGNPGGLEKSKIDSSFAISTVSADDITKFSPKSTADLLKSIPGVVVESSGGVSGANIFVRGFPASGDAEFVTVQVNGAPIFPPPTLSFLENTTLFRIDDTIERVEGLRGGPNPVLSNGQPGLTTNFVLKQGGEETEGSVKYTTSDYDLQRFDGVVSGALSDGLYYMVGGYISSSPGIRDAGFNAEEGRQFTVNITKELDDGEINFWLRDTDDHGTWYLPAPIGVPGVDSEFTYVGTLNRQTTIEFGPDNTSQSFNFGDGRGWDGNVFGGSVEFDLSDGWTFVDRFSYTSGDANTLGLVPSGQARQIGDLGLTSATTVGTGRTLDADTYVQRVGFWVVQKEIEAFTNDLTLSKTWDNVSFTVGYYASTYSSDDWWSIGNDDRYLEVAPGGEITDIDCTTPGILADLGCGFNFDLNSSGDGRTDAFYVASEWFATDNITLDIGLRRETHEIEYTADQGLDGTIDNFVDYSETELSWTLGANLSLNENSGVFFRVNSGSKMPFFDDFRDNFDVFQSGGDLIKDIDQYELGYKLATDNIGFYATAFFNTVDGAQSVTQPGAPVQVTKNEAYGLELDADYVTDYGFSLTLNATIQETEITESTTAANEGNEAPRQPGWQLRVTPSYEFDISEDVIATVYGSATVIDDRFSDPENQQVLDSYEKFDLGVILEVSENLNFQLAIDNITDEDALTEGDPRVVGVAENGRTILPRSAKFSVGYTF</sequence>
<accession>A0ABQ0A8A0</accession>
<organism evidence="16 17">
    <name type="scientific">Sessilibacter corallicola</name>
    <dbReference type="NCBI Taxonomy" id="2904075"/>
    <lineage>
        <taxon>Bacteria</taxon>
        <taxon>Pseudomonadati</taxon>
        <taxon>Pseudomonadota</taxon>
        <taxon>Gammaproteobacteria</taxon>
        <taxon>Cellvibrionales</taxon>
        <taxon>Cellvibrionaceae</taxon>
        <taxon>Sessilibacter</taxon>
    </lineage>
</organism>
<proteinExistence type="inferred from homology"/>
<keyword evidence="16" id="KW-0675">Receptor</keyword>
<dbReference type="Proteomes" id="UP001465153">
    <property type="component" value="Unassembled WGS sequence"/>
</dbReference>
<evidence type="ECO:0000256" key="5">
    <source>
        <dbReference type="ARBA" id="ARBA00022692"/>
    </source>
</evidence>
<feature type="domain" description="TonB-dependent receptor plug" evidence="15">
    <location>
        <begin position="57"/>
        <end position="165"/>
    </location>
</feature>
<evidence type="ECO:0000256" key="2">
    <source>
        <dbReference type="ARBA" id="ARBA00022448"/>
    </source>
</evidence>
<dbReference type="InterPro" id="IPR036942">
    <property type="entry name" value="Beta-barrel_TonB_sf"/>
</dbReference>
<comment type="subcellular location">
    <subcellularLocation>
        <location evidence="1">Cell outer membrane</location>
        <topology evidence="1">Multi-pass membrane protein</topology>
    </subcellularLocation>
</comment>
<evidence type="ECO:0000256" key="6">
    <source>
        <dbReference type="ARBA" id="ARBA00022729"/>
    </source>
</evidence>
<feature type="signal peptide" evidence="13">
    <location>
        <begin position="1"/>
        <end position="34"/>
    </location>
</feature>
<dbReference type="InterPro" id="IPR037066">
    <property type="entry name" value="Plug_dom_sf"/>
</dbReference>
<keyword evidence="4" id="KW-0410">Iron transport</keyword>
<reference evidence="16 17" key="1">
    <citation type="submission" date="2024-04" db="EMBL/GenBank/DDBJ databases">
        <title>Draft genome sequence of Sessilibacter corallicola NBRC 116591.</title>
        <authorList>
            <person name="Miyakawa T."/>
            <person name="Kusuya Y."/>
            <person name="Miura T."/>
        </authorList>
    </citation>
    <scope>NUCLEOTIDE SEQUENCE [LARGE SCALE GENOMIC DNA]</scope>
    <source>
        <strain evidence="16 17">KU-00831-HH</strain>
    </source>
</reference>